<accession>A0A2S3Z9F0</accession>
<organism evidence="1 2">
    <name type="scientific">Cryobacterium zongtaii</name>
    <dbReference type="NCBI Taxonomy" id="1259217"/>
    <lineage>
        <taxon>Bacteria</taxon>
        <taxon>Bacillati</taxon>
        <taxon>Actinomycetota</taxon>
        <taxon>Actinomycetes</taxon>
        <taxon>Micrococcales</taxon>
        <taxon>Microbacteriaceae</taxon>
        <taxon>Cryobacterium</taxon>
    </lineage>
</organism>
<dbReference type="EMBL" id="PPXD01000028">
    <property type="protein sequence ID" value="POH62092.1"/>
    <property type="molecule type" value="Genomic_DNA"/>
</dbReference>
<keyword evidence="2" id="KW-1185">Reference proteome</keyword>
<dbReference type="Proteomes" id="UP000237340">
    <property type="component" value="Unassembled WGS sequence"/>
</dbReference>
<gene>
    <name evidence="1" type="ORF">C3B61_18505</name>
</gene>
<evidence type="ECO:0000313" key="2">
    <source>
        <dbReference type="Proteomes" id="UP000237340"/>
    </source>
</evidence>
<name>A0A2S3Z9F0_9MICO</name>
<protein>
    <submittedName>
        <fullName evidence="1">Uncharacterized protein</fullName>
    </submittedName>
</protein>
<reference evidence="1 2" key="1">
    <citation type="submission" date="2018-01" db="EMBL/GenBank/DDBJ databases">
        <title>Cryobacterium sp. nov., from glaciers in China.</title>
        <authorList>
            <person name="Liu Q."/>
            <person name="Xin Y.-H."/>
        </authorList>
    </citation>
    <scope>NUCLEOTIDE SEQUENCE [LARGE SCALE GENOMIC DNA]</scope>
    <source>
        <strain evidence="1 2">TMN-42</strain>
    </source>
</reference>
<sequence length="63" mass="7335">MVQRKLGDVGRRIGLIRWLREGEEWLPEIVVGTVIDRASGVWHLDVNGETRVLNECDWSMYQP</sequence>
<comment type="caution">
    <text evidence="1">The sequence shown here is derived from an EMBL/GenBank/DDBJ whole genome shotgun (WGS) entry which is preliminary data.</text>
</comment>
<proteinExistence type="predicted"/>
<evidence type="ECO:0000313" key="1">
    <source>
        <dbReference type="EMBL" id="POH62092.1"/>
    </source>
</evidence>
<dbReference type="AlphaFoldDB" id="A0A2S3Z9F0"/>